<keyword evidence="1" id="KW-0863">Zinc-finger</keyword>
<dbReference type="SUPFAM" id="SSF57850">
    <property type="entry name" value="RING/U-box"/>
    <property type="match status" value="1"/>
</dbReference>
<evidence type="ECO:0000256" key="2">
    <source>
        <dbReference type="SAM" id="MobiDB-lite"/>
    </source>
</evidence>
<keyword evidence="5" id="KW-1185">Reference proteome</keyword>
<sequence>MEREWWEKLGNAQAQHNEHVPPPQLRPEFPGLLRRYQDGSLVRAIVSLQEQALAPMAQPMPQHMNGNPNAEEIANRVRILEQEEAEIREVEQGLQVRLLALACRREVALRERAAIAREVEEVARRVEEERRAQAAQAARLVEENRTREEVARRAEGERRAQAAQAAAILVEAERQRNEAARRAEEERLIQAEQMRRYEEIMRQQRERAQRALDEQMRIDQALAQQLEEEERSQEAEIQEAERQNAQRREQGLRRIQNRVARMQRFALHAPPPPQQQLQRNPDIAAPPVQIPIQQALEPHVVRRKALEECFACLEPIRAPEDAEWCRAQCGQNICNGCFELWHVNQPVGVLLRCGLCRVIWEWGGL</sequence>
<feature type="region of interest" description="Disordered" evidence="2">
    <location>
        <begin position="225"/>
        <end position="250"/>
    </location>
</feature>
<dbReference type="AlphaFoldDB" id="A0A5N6KIJ3"/>
<dbReference type="OrthoDB" id="2122982at2759"/>
<evidence type="ECO:0000313" key="5">
    <source>
        <dbReference type="Proteomes" id="UP000326757"/>
    </source>
</evidence>
<accession>A0A5N6KIJ3</accession>
<proteinExistence type="predicted"/>
<evidence type="ECO:0000313" key="4">
    <source>
        <dbReference type="EMBL" id="KAB8303522.1"/>
    </source>
</evidence>
<feature type="compositionally biased region" description="Basic and acidic residues" evidence="2">
    <location>
        <begin position="239"/>
        <end position="250"/>
    </location>
</feature>
<gene>
    <name evidence="4" type="ORF">EYC80_004933</name>
</gene>
<dbReference type="PROSITE" id="PS50089">
    <property type="entry name" value="ZF_RING_2"/>
    <property type="match status" value="1"/>
</dbReference>
<dbReference type="EMBL" id="VIGI01000002">
    <property type="protein sequence ID" value="KAB8303522.1"/>
    <property type="molecule type" value="Genomic_DNA"/>
</dbReference>
<evidence type="ECO:0000259" key="3">
    <source>
        <dbReference type="PROSITE" id="PS50089"/>
    </source>
</evidence>
<dbReference type="InterPro" id="IPR001841">
    <property type="entry name" value="Znf_RING"/>
</dbReference>
<comment type="caution">
    <text evidence="4">The sequence shown here is derived from an EMBL/GenBank/DDBJ whole genome shotgun (WGS) entry which is preliminary data.</text>
</comment>
<name>A0A5N6KIJ3_MONLA</name>
<feature type="region of interest" description="Disordered" evidence="2">
    <location>
        <begin position="1"/>
        <end position="24"/>
    </location>
</feature>
<organism evidence="4 5">
    <name type="scientific">Monilinia laxa</name>
    <name type="common">Brown rot fungus</name>
    <name type="synonym">Sclerotinia laxa</name>
    <dbReference type="NCBI Taxonomy" id="61186"/>
    <lineage>
        <taxon>Eukaryota</taxon>
        <taxon>Fungi</taxon>
        <taxon>Dikarya</taxon>
        <taxon>Ascomycota</taxon>
        <taxon>Pezizomycotina</taxon>
        <taxon>Leotiomycetes</taxon>
        <taxon>Helotiales</taxon>
        <taxon>Sclerotiniaceae</taxon>
        <taxon>Monilinia</taxon>
    </lineage>
</organism>
<keyword evidence="1" id="KW-0479">Metal-binding</keyword>
<dbReference type="GO" id="GO:0008270">
    <property type="term" value="F:zinc ion binding"/>
    <property type="evidence" value="ECO:0007669"/>
    <property type="project" value="UniProtKB-KW"/>
</dbReference>
<evidence type="ECO:0000256" key="1">
    <source>
        <dbReference type="PROSITE-ProRule" id="PRU00175"/>
    </source>
</evidence>
<keyword evidence="1" id="KW-0862">Zinc</keyword>
<feature type="domain" description="RING-type" evidence="3">
    <location>
        <begin position="309"/>
        <end position="357"/>
    </location>
</feature>
<dbReference type="Proteomes" id="UP000326757">
    <property type="component" value="Unassembled WGS sequence"/>
</dbReference>
<reference evidence="4 5" key="1">
    <citation type="submission" date="2019-06" db="EMBL/GenBank/DDBJ databases">
        <title>Genome Sequence of the Brown Rot Fungal Pathogen Monilinia laxa.</title>
        <authorList>
            <person name="De Miccolis Angelini R.M."/>
            <person name="Landi L."/>
            <person name="Abate D."/>
            <person name="Pollastro S."/>
            <person name="Romanazzi G."/>
            <person name="Faretra F."/>
        </authorList>
    </citation>
    <scope>NUCLEOTIDE SEQUENCE [LARGE SCALE GENOMIC DNA]</scope>
    <source>
        <strain evidence="4 5">Mlax316</strain>
    </source>
</reference>
<protein>
    <recommendedName>
        <fullName evidence="3">RING-type domain-containing protein</fullName>
    </recommendedName>
</protein>